<name>A0A368Q557_SETIT</name>
<reference evidence="1" key="1">
    <citation type="journal article" date="2012" name="Nat. Biotechnol.">
        <title>Reference genome sequence of the model plant Setaria.</title>
        <authorList>
            <person name="Bennetzen J.L."/>
            <person name="Schmutz J."/>
            <person name="Wang H."/>
            <person name="Percifield R."/>
            <person name="Hawkins J."/>
            <person name="Pontaroli A.C."/>
            <person name="Estep M."/>
            <person name="Feng L."/>
            <person name="Vaughn J.N."/>
            <person name="Grimwood J."/>
            <person name="Jenkins J."/>
            <person name="Barry K."/>
            <person name="Lindquist E."/>
            <person name="Hellsten U."/>
            <person name="Deshpande S."/>
            <person name="Wang X."/>
            <person name="Wu X."/>
            <person name="Mitros T."/>
            <person name="Triplett J."/>
            <person name="Yang X."/>
            <person name="Ye C.Y."/>
            <person name="Mauro-Herrera M."/>
            <person name="Wang L."/>
            <person name="Li P."/>
            <person name="Sharma M."/>
            <person name="Sharma R."/>
            <person name="Ronald P.C."/>
            <person name="Panaud O."/>
            <person name="Kellogg E.A."/>
            <person name="Brutnell T.P."/>
            <person name="Doust A.N."/>
            <person name="Tuskan G.A."/>
            <person name="Rokhsar D."/>
            <person name="Devos K.M."/>
        </authorList>
    </citation>
    <scope>NUCLEOTIDE SEQUENCE [LARGE SCALE GENOMIC DNA]</scope>
    <source>
        <strain evidence="1">Yugu1</strain>
    </source>
</reference>
<proteinExistence type="predicted"/>
<dbReference type="OrthoDB" id="682567at2759"/>
<dbReference type="AlphaFoldDB" id="A0A368Q557"/>
<evidence type="ECO:0000313" key="1">
    <source>
        <dbReference type="EMBL" id="RCV12983.1"/>
    </source>
</evidence>
<accession>A0A368Q557</accession>
<protein>
    <submittedName>
        <fullName evidence="1">Uncharacterized protein</fullName>
    </submittedName>
</protein>
<organism evidence="1">
    <name type="scientific">Setaria italica</name>
    <name type="common">Foxtail millet</name>
    <name type="synonym">Panicum italicum</name>
    <dbReference type="NCBI Taxonomy" id="4555"/>
    <lineage>
        <taxon>Eukaryota</taxon>
        <taxon>Viridiplantae</taxon>
        <taxon>Streptophyta</taxon>
        <taxon>Embryophyta</taxon>
        <taxon>Tracheophyta</taxon>
        <taxon>Spermatophyta</taxon>
        <taxon>Magnoliopsida</taxon>
        <taxon>Liliopsida</taxon>
        <taxon>Poales</taxon>
        <taxon>Poaceae</taxon>
        <taxon>PACMAD clade</taxon>
        <taxon>Panicoideae</taxon>
        <taxon>Panicodae</taxon>
        <taxon>Paniceae</taxon>
        <taxon>Cenchrinae</taxon>
        <taxon>Setaria</taxon>
    </lineage>
</organism>
<reference evidence="1" key="2">
    <citation type="submission" date="2015-07" db="EMBL/GenBank/DDBJ databases">
        <authorList>
            <person name="Noorani M."/>
        </authorList>
    </citation>
    <scope>NUCLEOTIDE SEQUENCE</scope>
    <source>
        <strain evidence="1">Yugu1</strain>
    </source>
</reference>
<dbReference type="EMBL" id="CM003529">
    <property type="protein sequence ID" value="RCV12983.1"/>
    <property type="molecule type" value="Genomic_DNA"/>
</dbReference>
<sequence>MKYGDPALILGAAHRSPDHVTVCVSRSVAVREEERCLSLTALIGVHVNGRAKLSGEVVSASAAKLMYPNIFNAPTFIEEIDTEHETEQERDCLCLWVWTANPDGLAKTVSLQVVEPLTFPEEYYWKMGEMDLPTAKTGPAEMLEHAVTIHLDRILDYLPLPSSPSHESVHNGISGLPDDLYEEEWPIKHRFVWHYGVPDDCVVRRQVPVQERLVG</sequence>
<gene>
    <name evidence="1" type="ORF">SETIT_2G310500v2</name>
</gene>